<dbReference type="InterPro" id="IPR041301">
    <property type="entry name" value="PBECR3"/>
</dbReference>
<protein>
    <recommendedName>
        <fullName evidence="1">Phage-Barnase-EndoU-ColicinE5/D-RelE like nuclease 3 domain-containing protein</fullName>
    </recommendedName>
</protein>
<dbReference type="EMBL" id="VVXJ01000029">
    <property type="protein sequence ID" value="KAA2373948.1"/>
    <property type="molecule type" value="Genomic_DNA"/>
</dbReference>
<accession>A0A5B3GJS0</accession>
<comment type="caution">
    <text evidence="2">The sequence shown here is derived from an EMBL/GenBank/DDBJ whole genome shotgun (WGS) entry which is preliminary data.</text>
</comment>
<dbReference type="Proteomes" id="UP000322658">
    <property type="component" value="Unassembled WGS sequence"/>
</dbReference>
<proteinExistence type="predicted"/>
<evidence type="ECO:0000259" key="1">
    <source>
        <dbReference type="Pfam" id="PF18812"/>
    </source>
</evidence>
<reference evidence="2 3" key="1">
    <citation type="journal article" date="2019" name="Nat. Med.">
        <title>A library of human gut bacterial isolates paired with longitudinal multiomics data enables mechanistic microbiome research.</title>
        <authorList>
            <person name="Poyet M."/>
            <person name="Groussin M."/>
            <person name="Gibbons S.M."/>
            <person name="Avila-Pacheco J."/>
            <person name="Jiang X."/>
            <person name="Kearney S.M."/>
            <person name="Perrotta A.R."/>
            <person name="Berdy B."/>
            <person name="Zhao S."/>
            <person name="Lieberman T.D."/>
            <person name="Swanson P.K."/>
            <person name="Smith M."/>
            <person name="Roesemann S."/>
            <person name="Alexander J.E."/>
            <person name="Rich S.A."/>
            <person name="Livny J."/>
            <person name="Vlamakis H."/>
            <person name="Clish C."/>
            <person name="Bullock K."/>
            <person name="Deik A."/>
            <person name="Scott J."/>
            <person name="Pierce K.A."/>
            <person name="Xavier R.J."/>
            <person name="Alm E.J."/>
        </authorList>
    </citation>
    <scope>NUCLEOTIDE SEQUENCE [LARGE SCALE GENOMIC DNA]</scope>
    <source>
        <strain evidence="2 3">BIOML-A1</strain>
    </source>
</reference>
<evidence type="ECO:0000313" key="2">
    <source>
        <dbReference type="EMBL" id="KAA2373948.1"/>
    </source>
</evidence>
<organism evidence="2 3">
    <name type="scientific">Alistipes shahii</name>
    <dbReference type="NCBI Taxonomy" id="328814"/>
    <lineage>
        <taxon>Bacteria</taxon>
        <taxon>Pseudomonadati</taxon>
        <taxon>Bacteroidota</taxon>
        <taxon>Bacteroidia</taxon>
        <taxon>Bacteroidales</taxon>
        <taxon>Rikenellaceae</taxon>
        <taxon>Alistipes</taxon>
    </lineage>
</organism>
<sequence>MNDFSFSEGSLAGVPIEGLQEEVFAPQLQVEDAARVTGLEPISEIEQQNFKGIDVMEPPPPIGSDLDFGDALEVYDTLEDGPSKFALLNELDRWERRQVLEDYKSPLGERERREYQEKIERMDALGMDWKAHPEARKKVVEAYGEEWTQAFEATPDEYKGRVRGEKVLEEFYAQPGDRDGDSMIRFLSSVDAPEGIRGSKDVWDRWFARRKPFMKAQEKEVALGNSFFGKSVPVMHALLNGESLSDALDRHPGLTPEERNWAMLNCGYGTKWRQAIMDAGDWLKARGYGFLDDRAVQDKVDELQAERERLSKTPAGAVMLSRKRGFSFNKSEEALVLDELPSITDDSAYELGRDLAELKLKNEEAYRIVVGLAMMEADERRNNGLPVVSTFARTLEHTLDSTADFYKKAARAASVSLNPAEAYQPNVHSSYANSLWSSTQQFNEDNYRKETKYEREVVDEIVKIKKSMEDSPDGASWLRGSFDMLGSIGAYSLDFALTRGAGMFATVTNDQTIEMQARGHSDAESYLRGTAAGVAEWASEMGGGLFFKRNMKWLAKRFPFMRSSAAVIAGPVDAIRREVFRRTWARTGAFMLGSGFAESMEEVTSPTMLYPVDNAIAWAFGSKDGMSVDDWWEQAKQAADPEFIGASIMFGAVAGGAQIPAFAREAQVSRVSAPKIMGLGVNRAEAERIANIVDPVEKNREIFQAALSMSDRAAQLENVRQGFSSMKEDYSWLARQEAYQAEVELLNLPRVEDLGDGHWRFTTTVRDAEGQESYDVLELSEQDATARMQALLHDGIRLRMLEAQQAFAVNRTIGQLEGSGKYVFEDMGRAETVETARKLAEAARLRIAEGAGVNAEAADLGTRMTYGQAARMDSTFEGRVQLGVERGEVASAKRARSNAYRVAMRNGQTLIRFHKGEVTVPELLEEVLETHLTEDMEHTKHSLDWYANNLRALQDALQKEGFLSHGKGLIRKDGEVSVKDVIEGMSMLAKGDVLARAADMRLPQWMKDFLQMVRQWVSSAKALLDLGTGLHEMERRRLAGESVPIDADFAQTVYALSNNLESYWMQEGARQGETAVEQIVKEVAGSGVSLSLREGSGVTPEEMLDIQQRLKEWVSPESMEMARGKSREEIFRLFGNELEPIAVIPDKYVRMFGSDVMDNRVYSGKGYFIDHAVNHHPEVFPHEYADIHRILSAPDEVALDDRTEGRSKFIFIKRLKRTGVVVIELGENDSGKLFLHKTFFNRKGKVYPNLKRLEIKESSSVDGPVTISQTSKEAPGRSLSALDDVFLIADSSRAVNDSSGEHDVSLSLSEDSPLLTVSRGTQSLEVVHRIAADLRADAATWGRYAGKTDEAAFLVNVGRNISMVKSALMHLPAGYRVAVKPYIDRLQMLAELAAKGKIDETRMVNIFARREMMREWRIESEEWREEAEETAGIAARVAGKMTGRGPTKKFTREVFEDEMEKVRKAWAENRLHELMAEMMEKAAGRLEALARDGIAAGIARMLDQVLIIRKKKGKQQRGKVSMEAYTYLQEQVVPLLRMTAEEKEAAMNEAAAEMERLEKGHPDQMDGEAVARMDELNEELTRLALYGNLEGMSVDEAEAAAKALEIYINTEKEGWATVQEAAAERLNAIGRKIVERFNQTGKKADENSLRAANEKFHGKVSFKNFGDFMENMDQLLTRMGKMPALQEFTADMRSRLTNAFQQMRDARGLRAAAVQDLYERHLTEKVMKARKAGNMAGWVAWFKTSHDTGIRLNGWVTQTAQLTLEQAREVREMDARQRREFVRKRWEEGMEFFSEETLDVLLARLKEHEDAAARAKAEGKRPRYRKYVTANVSFKGEEGSPLVLSRDNALYLVLQSEQESYREMMKQQGYTPEVVAALREYVGEEGMAIGYGLRELLKAQGDKIGRLYEQVTGVPFPRVENYFPARFWALDAMSDADAADMISGVPNTKGGNQGWQRVRTKHHRRLDTSVGALSVFWEATDITDHWYYTQDVTADFRGLLRRREVAESLVANLGKDDFVRLRRWVDLLERAGVVQGQAVGSLDKLLNAIYSGQAKAILAFRFETLMKQGSAVLNAWIGDPSIGLLDYLGTMAMLRNGTAQMGVIQMLKSAEFQARLNDRVDVERLSRLRDDSSYTLAEAALVWGMNGIEYTDVFFNAVGSAALWNIKFRQAVKAGVEEGRARDEAWQAVRNALHSAQPQTWIDKSFGGLHRGAFGRAIFYMMSENFNKTAAIYGLARAGFAPGVTSRQRWASLSKAGKVWLAYGAFNAIIGAMLDCMKDDEEEWEKRGWQGYLYAALAGPFAGMPLVGEAVEWMFSELLGAKVYTGSAGRAMIDFRSGWNAAWKLGEMIQEGGHEAGDYMKQVIRLGRFFGAVGGVASKWGPKAVQAAGQYVTLGAALMNPVKTVINQI</sequence>
<evidence type="ECO:0000313" key="3">
    <source>
        <dbReference type="Proteomes" id="UP000322658"/>
    </source>
</evidence>
<feature type="domain" description="Phage-Barnase-EndoU-ColicinE5/D-RelE like nuclease 3" evidence="1">
    <location>
        <begin position="1150"/>
        <end position="1243"/>
    </location>
</feature>
<gene>
    <name evidence="2" type="ORF">F2Y07_11745</name>
</gene>
<dbReference type="Pfam" id="PF18812">
    <property type="entry name" value="PBECR3"/>
    <property type="match status" value="1"/>
</dbReference>
<name>A0A5B3GJS0_9BACT</name>